<dbReference type="STRING" id="675120.N1Q388"/>
<gene>
    <name evidence="3" type="ORF">DOTSEDRAFT_102418</name>
</gene>
<evidence type="ECO:0000259" key="1">
    <source>
        <dbReference type="Pfam" id="PF06985"/>
    </source>
</evidence>
<feature type="domain" description="DUF8212" evidence="2">
    <location>
        <begin position="228"/>
        <end position="250"/>
    </location>
</feature>
<dbReference type="AlphaFoldDB" id="N1Q388"/>
<name>N1Q388_DOTSN</name>
<proteinExistence type="predicted"/>
<dbReference type="InterPro" id="IPR010730">
    <property type="entry name" value="HET"/>
</dbReference>
<evidence type="ECO:0000313" key="3">
    <source>
        <dbReference type="EMBL" id="EME50142.1"/>
    </source>
</evidence>
<reference evidence="3 4" key="2">
    <citation type="journal article" date="2012" name="PLoS Pathog.">
        <title>Diverse lifestyles and strategies of plant pathogenesis encoded in the genomes of eighteen Dothideomycetes fungi.</title>
        <authorList>
            <person name="Ohm R.A."/>
            <person name="Feau N."/>
            <person name="Henrissat B."/>
            <person name="Schoch C.L."/>
            <person name="Horwitz B.A."/>
            <person name="Barry K.W."/>
            <person name="Condon B.J."/>
            <person name="Copeland A.C."/>
            <person name="Dhillon B."/>
            <person name="Glaser F."/>
            <person name="Hesse C.N."/>
            <person name="Kosti I."/>
            <person name="LaButti K."/>
            <person name="Lindquist E.A."/>
            <person name="Lucas S."/>
            <person name="Salamov A.A."/>
            <person name="Bradshaw R.E."/>
            <person name="Ciuffetti L."/>
            <person name="Hamelin R.C."/>
            <person name="Kema G.H.J."/>
            <person name="Lawrence C."/>
            <person name="Scott J.A."/>
            <person name="Spatafora J.W."/>
            <person name="Turgeon B.G."/>
            <person name="de Wit P.J.G.M."/>
            <person name="Zhong S."/>
            <person name="Goodwin S.B."/>
            <person name="Grigoriev I.V."/>
        </authorList>
    </citation>
    <scope>NUCLEOTIDE SEQUENCE [LARGE SCALE GENOMIC DNA]</scope>
    <source>
        <strain evidence="4">NZE10 / CBS 128990</strain>
    </source>
</reference>
<dbReference type="InterPro" id="IPR058525">
    <property type="entry name" value="DUF8212"/>
</dbReference>
<keyword evidence="4" id="KW-1185">Reference proteome</keyword>
<accession>N1Q388</accession>
<organism evidence="3 4">
    <name type="scientific">Dothistroma septosporum (strain NZE10 / CBS 128990)</name>
    <name type="common">Red band needle blight fungus</name>
    <name type="synonym">Mycosphaerella pini</name>
    <dbReference type="NCBI Taxonomy" id="675120"/>
    <lineage>
        <taxon>Eukaryota</taxon>
        <taxon>Fungi</taxon>
        <taxon>Dikarya</taxon>
        <taxon>Ascomycota</taxon>
        <taxon>Pezizomycotina</taxon>
        <taxon>Dothideomycetes</taxon>
        <taxon>Dothideomycetidae</taxon>
        <taxon>Mycosphaerellales</taxon>
        <taxon>Mycosphaerellaceae</taxon>
        <taxon>Dothistroma</taxon>
    </lineage>
</organism>
<feature type="domain" description="Heterokaryon incompatibility" evidence="1">
    <location>
        <begin position="24"/>
        <end position="106"/>
    </location>
</feature>
<evidence type="ECO:0000259" key="2">
    <source>
        <dbReference type="Pfam" id="PF26640"/>
    </source>
</evidence>
<reference evidence="4" key="1">
    <citation type="journal article" date="2012" name="PLoS Genet.">
        <title>The genomes of the fungal plant pathogens Cladosporium fulvum and Dothistroma septosporum reveal adaptation to different hosts and lifestyles but also signatures of common ancestry.</title>
        <authorList>
            <person name="de Wit P.J.G.M."/>
            <person name="van der Burgt A."/>
            <person name="Oekmen B."/>
            <person name="Stergiopoulos I."/>
            <person name="Abd-Elsalam K.A."/>
            <person name="Aerts A.L."/>
            <person name="Bahkali A.H."/>
            <person name="Beenen H.G."/>
            <person name="Chettri P."/>
            <person name="Cox M.P."/>
            <person name="Datema E."/>
            <person name="de Vries R.P."/>
            <person name="Dhillon B."/>
            <person name="Ganley A.R."/>
            <person name="Griffiths S.A."/>
            <person name="Guo Y."/>
            <person name="Hamelin R.C."/>
            <person name="Henrissat B."/>
            <person name="Kabir M.S."/>
            <person name="Jashni M.K."/>
            <person name="Kema G."/>
            <person name="Klaubauf S."/>
            <person name="Lapidus A."/>
            <person name="Levasseur A."/>
            <person name="Lindquist E."/>
            <person name="Mehrabi R."/>
            <person name="Ohm R.A."/>
            <person name="Owen T.J."/>
            <person name="Salamov A."/>
            <person name="Schwelm A."/>
            <person name="Schijlen E."/>
            <person name="Sun H."/>
            <person name="van den Burg H.A."/>
            <person name="van Ham R.C.H.J."/>
            <person name="Zhang S."/>
            <person name="Goodwin S.B."/>
            <person name="Grigoriev I.V."/>
            <person name="Collemare J."/>
            <person name="Bradshaw R.E."/>
        </authorList>
    </citation>
    <scope>NUCLEOTIDE SEQUENCE [LARGE SCALE GENOMIC DNA]</scope>
    <source>
        <strain evidence="4">NZE10 / CBS 128990</strain>
    </source>
</reference>
<feature type="non-terminal residue" evidence="3">
    <location>
        <position position="250"/>
    </location>
</feature>
<dbReference type="OMA" id="QFVWIAD"/>
<protein>
    <submittedName>
        <fullName evidence="3">Uncharacterized protein</fullName>
    </submittedName>
</protein>
<dbReference type="Proteomes" id="UP000016933">
    <property type="component" value="Unassembled WGS sequence"/>
</dbReference>
<dbReference type="EMBL" id="KB446535">
    <property type="protein sequence ID" value="EME50142.1"/>
    <property type="molecule type" value="Genomic_DNA"/>
</dbReference>
<evidence type="ECO:0000313" key="4">
    <source>
        <dbReference type="Proteomes" id="UP000016933"/>
    </source>
</evidence>
<dbReference type="HOGENOM" id="CLU_000288_138_0_1"/>
<dbReference type="Pfam" id="PF26640">
    <property type="entry name" value="DUF8212"/>
    <property type="match status" value="1"/>
</dbReference>
<dbReference type="Pfam" id="PF06985">
    <property type="entry name" value="HET"/>
    <property type="match status" value="1"/>
</dbReference>
<dbReference type="eggNOG" id="KOG4177">
    <property type="taxonomic scope" value="Eukaryota"/>
</dbReference>
<dbReference type="PANTHER" id="PTHR10622">
    <property type="entry name" value="HET DOMAIN-CONTAINING PROTEIN"/>
    <property type="match status" value="1"/>
</dbReference>
<sequence length="250" mass="28887">MRLIDTDNLELYEFSEEQIPFGRFAVISHRWTNDEVTFKEYRRGLKKDSTGYQKIINSCSLAKSRNLEYVWIDTCCIDKRSSAELSEAINSMFRWYQRSAECYVHLPDVSLVSLGPDRRAPNLLVGSDWFTRGWTLQELLAPSKVLFFDEGWFPIGARSDDDMASTISQITGIQTYDLNQFSHLRASVARKMSWASKRKTTRPEDLAYSLLGLFDVNMPLLYGEGSAKAFMRLQLEIIRKTADKSIFAWE</sequence>
<dbReference type="OrthoDB" id="674604at2759"/>
<dbReference type="PANTHER" id="PTHR10622:SF12">
    <property type="entry name" value="HET DOMAIN-CONTAINING PROTEIN"/>
    <property type="match status" value="1"/>
</dbReference>